<protein>
    <submittedName>
        <fullName evidence="1">Uncharacterized protein</fullName>
    </submittedName>
</protein>
<keyword evidence="2" id="KW-1185">Reference proteome</keyword>
<reference evidence="1 2" key="1">
    <citation type="submission" date="2021-12" db="EMBL/GenBank/DDBJ databases">
        <title>Discovery of the Pendulisporaceae a myxobacterial family with distinct sporulation behavior and unique specialized metabolism.</title>
        <authorList>
            <person name="Garcia R."/>
            <person name="Popoff A."/>
            <person name="Bader C.D."/>
            <person name="Loehr J."/>
            <person name="Walesch S."/>
            <person name="Walt C."/>
            <person name="Boldt J."/>
            <person name="Bunk B."/>
            <person name="Haeckl F.J.F.P.J."/>
            <person name="Gunesch A.P."/>
            <person name="Birkelbach J."/>
            <person name="Nuebel U."/>
            <person name="Pietschmann T."/>
            <person name="Bach T."/>
            <person name="Mueller R."/>
        </authorList>
    </citation>
    <scope>NUCLEOTIDE SEQUENCE [LARGE SCALE GENOMIC DNA]</scope>
    <source>
        <strain evidence="1 2">MSr12523</strain>
    </source>
</reference>
<dbReference type="RefSeq" id="WP_394848125.1">
    <property type="nucleotide sequence ID" value="NZ_CP089982.1"/>
</dbReference>
<dbReference type="Proteomes" id="UP001379533">
    <property type="component" value="Chromosome"/>
</dbReference>
<proteinExistence type="predicted"/>
<evidence type="ECO:0000313" key="2">
    <source>
        <dbReference type="Proteomes" id="UP001379533"/>
    </source>
</evidence>
<gene>
    <name evidence="1" type="ORF">LZC95_11750</name>
</gene>
<evidence type="ECO:0000313" key="1">
    <source>
        <dbReference type="EMBL" id="WXA97504.1"/>
    </source>
</evidence>
<name>A0ABZ2KHG8_9BACT</name>
<accession>A0ABZ2KHG8</accession>
<sequence>MNNEEQRPTMRTATEIARMLQVLISLRVKAEEWVFNFARTPEAYTAQRELFARIADTMKASEYTETFRQMPAAAWILAPEAGAGKIGSLRYYWFGEGAVPLAWLLGVLPELPPVEQSVNIVEDLQVVPLPFRECGPTAAQAFVREAHVRVDEGVALQSLRTLEALREALIPTGKKKLPTEVQKQLSRSVERARFLSWGLGLPIRKPRLA</sequence>
<organism evidence="1 2">
    <name type="scientific">Pendulispora brunnea</name>
    <dbReference type="NCBI Taxonomy" id="2905690"/>
    <lineage>
        <taxon>Bacteria</taxon>
        <taxon>Pseudomonadati</taxon>
        <taxon>Myxococcota</taxon>
        <taxon>Myxococcia</taxon>
        <taxon>Myxococcales</taxon>
        <taxon>Sorangiineae</taxon>
        <taxon>Pendulisporaceae</taxon>
        <taxon>Pendulispora</taxon>
    </lineage>
</organism>
<dbReference type="EMBL" id="CP089982">
    <property type="protein sequence ID" value="WXA97504.1"/>
    <property type="molecule type" value="Genomic_DNA"/>
</dbReference>